<feature type="region of interest" description="Disordered" evidence="17">
    <location>
        <begin position="779"/>
        <end position="835"/>
    </location>
</feature>
<dbReference type="InterPro" id="IPR027417">
    <property type="entry name" value="P-loop_NTPase"/>
</dbReference>
<dbReference type="SUPFAM" id="SSF52540">
    <property type="entry name" value="P-loop containing nucleoside triphosphate hydrolases"/>
    <property type="match status" value="2"/>
</dbReference>
<keyword evidence="6" id="KW-0997">Cell inner membrane</keyword>
<dbReference type="NCBIfam" id="NF006630">
    <property type="entry name" value="PRK09200.1"/>
    <property type="match status" value="1"/>
</dbReference>
<dbReference type="SMART" id="SM00957">
    <property type="entry name" value="SecA_DEAD"/>
    <property type="match status" value="1"/>
</dbReference>
<evidence type="ECO:0000256" key="5">
    <source>
        <dbReference type="ARBA" id="ARBA00022490"/>
    </source>
</evidence>
<dbReference type="FunFam" id="3.40.50.300:FF:000429">
    <property type="entry name" value="Preprotein translocase subunit SecA"/>
    <property type="match status" value="1"/>
</dbReference>
<dbReference type="InterPro" id="IPR044722">
    <property type="entry name" value="SecA_SF2_C"/>
</dbReference>
<evidence type="ECO:0000256" key="16">
    <source>
        <dbReference type="RuleBase" id="RU003874"/>
    </source>
</evidence>
<keyword evidence="14 15" id="KW-0472">Membrane</keyword>
<evidence type="ECO:0000259" key="18">
    <source>
        <dbReference type="PROSITE" id="PS51192"/>
    </source>
</evidence>
<dbReference type="InterPro" id="IPR011116">
    <property type="entry name" value="SecA_Wing/Scaffold"/>
</dbReference>
<dbReference type="CDD" id="cd17928">
    <property type="entry name" value="DEXDc_SecA"/>
    <property type="match status" value="1"/>
</dbReference>
<dbReference type="InterPro" id="IPR011130">
    <property type="entry name" value="SecA_preprotein_X-link_dom"/>
</dbReference>
<dbReference type="InterPro" id="IPR011115">
    <property type="entry name" value="SecA_DEAD"/>
</dbReference>
<dbReference type="NCBIfam" id="TIGR00963">
    <property type="entry name" value="secA"/>
    <property type="match status" value="1"/>
</dbReference>
<evidence type="ECO:0000256" key="9">
    <source>
        <dbReference type="ARBA" id="ARBA00022833"/>
    </source>
</evidence>
<keyword evidence="3 15" id="KW-0813">Transport</keyword>
<accession>A0A7V6DNN9</accession>
<dbReference type="FunFam" id="3.40.50.300:FF:000334">
    <property type="entry name" value="Protein translocase subunit SecA"/>
    <property type="match status" value="1"/>
</dbReference>
<dbReference type="PANTHER" id="PTHR30612">
    <property type="entry name" value="SECA INNER MEMBRANE COMPONENT OF SEC PROTEIN SECRETION SYSTEM"/>
    <property type="match status" value="1"/>
</dbReference>
<dbReference type="Pfam" id="PF07516">
    <property type="entry name" value="SecA_SW"/>
    <property type="match status" value="1"/>
</dbReference>
<dbReference type="GO" id="GO:0065002">
    <property type="term" value="P:intracellular protein transmembrane transport"/>
    <property type="evidence" value="ECO:0007669"/>
    <property type="project" value="UniProtKB-UniRule"/>
</dbReference>
<dbReference type="InterPro" id="IPR036670">
    <property type="entry name" value="SecA_X-link_sf"/>
</dbReference>
<dbReference type="Pfam" id="PF02810">
    <property type="entry name" value="SEC-C"/>
    <property type="match status" value="1"/>
</dbReference>
<evidence type="ECO:0000256" key="11">
    <source>
        <dbReference type="ARBA" id="ARBA00022927"/>
    </source>
</evidence>
<dbReference type="Gene3D" id="3.90.1440.10">
    <property type="entry name" value="SecA, preprotein cross-linking domain"/>
    <property type="match status" value="1"/>
</dbReference>
<keyword evidence="11 15" id="KW-0653">Protein transport</keyword>
<evidence type="ECO:0000313" key="21">
    <source>
        <dbReference type="EMBL" id="HHS28346.1"/>
    </source>
</evidence>
<gene>
    <name evidence="15 21" type="primary">secA</name>
    <name evidence="21" type="ORF">ENV52_01420</name>
</gene>
<feature type="domain" description="Helicase C-terminal" evidence="19">
    <location>
        <begin position="419"/>
        <end position="588"/>
    </location>
</feature>
<dbReference type="Gene3D" id="1.10.3060.10">
    <property type="entry name" value="Helical scaffold and wing domains of SecA"/>
    <property type="match status" value="1"/>
</dbReference>
<dbReference type="InterPro" id="IPR001650">
    <property type="entry name" value="Helicase_C-like"/>
</dbReference>
<dbReference type="PROSITE" id="PS51194">
    <property type="entry name" value="HELICASE_CTER"/>
    <property type="match status" value="1"/>
</dbReference>
<dbReference type="GO" id="GO:0031522">
    <property type="term" value="C:cell envelope Sec protein transport complex"/>
    <property type="evidence" value="ECO:0007669"/>
    <property type="project" value="TreeGrafter"/>
</dbReference>
<dbReference type="CDD" id="cd18803">
    <property type="entry name" value="SF2_C_secA"/>
    <property type="match status" value="1"/>
</dbReference>
<feature type="domain" description="Helicase ATP-binding" evidence="18">
    <location>
        <begin position="89"/>
        <end position="247"/>
    </location>
</feature>
<dbReference type="SUPFAM" id="SSF81767">
    <property type="entry name" value="Pre-protein crosslinking domain of SecA"/>
    <property type="match status" value="1"/>
</dbReference>
<evidence type="ECO:0000256" key="15">
    <source>
        <dbReference type="HAMAP-Rule" id="MF_01382"/>
    </source>
</evidence>
<keyword evidence="13 15" id="KW-0811">Translocation</keyword>
<dbReference type="AlphaFoldDB" id="A0A7V6DNN9"/>
<feature type="compositionally biased region" description="Basic residues" evidence="17">
    <location>
        <begin position="826"/>
        <end position="835"/>
    </location>
</feature>
<dbReference type="GO" id="GO:0005829">
    <property type="term" value="C:cytosol"/>
    <property type="evidence" value="ECO:0007669"/>
    <property type="project" value="TreeGrafter"/>
</dbReference>
<dbReference type="FunFam" id="3.90.1440.10:FF:000001">
    <property type="entry name" value="Preprotein translocase subunit SecA"/>
    <property type="match status" value="1"/>
</dbReference>
<keyword evidence="10 15" id="KW-0067">ATP-binding</keyword>
<dbReference type="EC" id="7.4.2.8" evidence="15"/>
<protein>
    <recommendedName>
        <fullName evidence="15 16">Protein translocase subunit SecA</fullName>
        <ecNumber evidence="15">7.4.2.8</ecNumber>
    </recommendedName>
</protein>
<dbReference type="GO" id="GO:0005886">
    <property type="term" value="C:plasma membrane"/>
    <property type="evidence" value="ECO:0007669"/>
    <property type="project" value="UniProtKB-SubCell"/>
</dbReference>
<dbReference type="InterPro" id="IPR004027">
    <property type="entry name" value="SEC_C_motif"/>
</dbReference>
<evidence type="ECO:0000256" key="13">
    <source>
        <dbReference type="ARBA" id="ARBA00023010"/>
    </source>
</evidence>
<dbReference type="HAMAP" id="MF_01382">
    <property type="entry name" value="SecA"/>
    <property type="match status" value="1"/>
</dbReference>
<dbReference type="GO" id="GO:0006605">
    <property type="term" value="P:protein targeting"/>
    <property type="evidence" value="ECO:0007669"/>
    <property type="project" value="UniProtKB-UniRule"/>
</dbReference>
<dbReference type="GO" id="GO:0005524">
    <property type="term" value="F:ATP binding"/>
    <property type="evidence" value="ECO:0007669"/>
    <property type="project" value="UniProtKB-UniRule"/>
</dbReference>
<name>A0A7V6DNN9_9BACT</name>
<dbReference type="PROSITE" id="PS01312">
    <property type="entry name" value="SECA"/>
    <property type="match status" value="1"/>
</dbReference>
<dbReference type="PROSITE" id="PS51196">
    <property type="entry name" value="SECA_MOTOR_DEAD"/>
    <property type="match status" value="1"/>
</dbReference>
<dbReference type="PROSITE" id="PS51192">
    <property type="entry name" value="HELICASE_ATP_BIND_1"/>
    <property type="match status" value="1"/>
</dbReference>
<dbReference type="InterPro" id="IPR000185">
    <property type="entry name" value="SecA"/>
</dbReference>
<organism evidence="21">
    <name type="scientific">Desulfobacca acetoxidans</name>
    <dbReference type="NCBI Taxonomy" id="60893"/>
    <lineage>
        <taxon>Bacteria</taxon>
        <taxon>Pseudomonadati</taxon>
        <taxon>Thermodesulfobacteriota</taxon>
        <taxon>Desulfobaccia</taxon>
        <taxon>Desulfobaccales</taxon>
        <taxon>Desulfobaccaceae</taxon>
        <taxon>Desulfobacca</taxon>
    </lineage>
</organism>
<keyword evidence="4 15" id="KW-1003">Cell membrane</keyword>
<evidence type="ECO:0000259" key="20">
    <source>
        <dbReference type="PROSITE" id="PS51196"/>
    </source>
</evidence>
<feature type="binding site" evidence="15">
    <location>
        <position position="494"/>
    </location>
    <ligand>
        <name>ATP</name>
        <dbReference type="ChEBI" id="CHEBI:30616"/>
    </ligand>
</feature>
<evidence type="ECO:0000256" key="3">
    <source>
        <dbReference type="ARBA" id="ARBA00022448"/>
    </source>
</evidence>
<evidence type="ECO:0000256" key="10">
    <source>
        <dbReference type="ARBA" id="ARBA00022840"/>
    </source>
</evidence>
<evidence type="ECO:0000256" key="8">
    <source>
        <dbReference type="ARBA" id="ARBA00022741"/>
    </source>
</evidence>
<comment type="function">
    <text evidence="15">Part of the Sec protein translocase complex. Interacts with the SecYEG preprotein conducting channel. Has a central role in coupling the hydrolysis of ATP to the transfer of proteins into and across the cell membrane, serving as an ATP-driven molecular motor driving the stepwise translocation of polypeptide chains across the membrane.</text>
</comment>
<reference evidence="21" key="1">
    <citation type="journal article" date="2020" name="mSystems">
        <title>Genome- and Community-Level Interaction Insights into Carbon Utilization and Element Cycling Functions of Hydrothermarchaeota in Hydrothermal Sediment.</title>
        <authorList>
            <person name="Zhou Z."/>
            <person name="Liu Y."/>
            <person name="Xu W."/>
            <person name="Pan J."/>
            <person name="Luo Z.H."/>
            <person name="Li M."/>
        </authorList>
    </citation>
    <scope>NUCLEOTIDE SEQUENCE [LARGE SCALE GENOMIC DNA]</scope>
    <source>
        <strain evidence="21">SpSt-767</strain>
    </source>
</reference>
<proteinExistence type="inferred from homology"/>
<dbReference type="GO" id="GO:0008564">
    <property type="term" value="F:protein-exporting ATPase activity"/>
    <property type="evidence" value="ECO:0007669"/>
    <property type="project" value="UniProtKB-EC"/>
</dbReference>
<keyword evidence="9" id="KW-0862">Zinc</keyword>
<keyword evidence="12 15" id="KW-1278">Translocase</keyword>
<feature type="binding site" evidence="15">
    <location>
        <position position="87"/>
    </location>
    <ligand>
        <name>ATP</name>
        <dbReference type="ChEBI" id="CHEBI:30616"/>
    </ligand>
</feature>
<evidence type="ECO:0000256" key="12">
    <source>
        <dbReference type="ARBA" id="ARBA00022967"/>
    </source>
</evidence>
<dbReference type="GO" id="GO:0046872">
    <property type="term" value="F:metal ion binding"/>
    <property type="evidence" value="ECO:0007669"/>
    <property type="project" value="UniProtKB-KW"/>
</dbReference>
<evidence type="ECO:0000256" key="7">
    <source>
        <dbReference type="ARBA" id="ARBA00022723"/>
    </source>
</evidence>
<feature type="binding site" evidence="15">
    <location>
        <begin position="105"/>
        <end position="109"/>
    </location>
    <ligand>
        <name>ATP</name>
        <dbReference type="ChEBI" id="CHEBI:30616"/>
    </ligand>
</feature>
<comment type="subunit">
    <text evidence="15">Monomer and homodimer. Part of the essential Sec protein translocation apparatus which comprises SecA, SecYEG and auxiliary proteins SecDF. Other proteins may also be involved.</text>
</comment>
<dbReference type="GO" id="GO:0017038">
    <property type="term" value="P:protein import"/>
    <property type="evidence" value="ECO:0007669"/>
    <property type="project" value="InterPro"/>
</dbReference>
<keyword evidence="5 15" id="KW-0963">Cytoplasm</keyword>
<dbReference type="InterPro" id="IPR014018">
    <property type="entry name" value="SecA_motor_DEAD"/>
</dbReference>
<comment type="subcellular location">
    <subcellularLocation>
        <location evidence="15">Cell membrane</location>
        <topology evidence="15">Peripheral membrane protein</topology>
        <orientation evidence="15">Cytoplasmic side</orientation>
    </subcellularLocation>
    <subcellularLocation>
        <location evidence="15">Cytoplasm</location>
    </subcellularLocation>
    <text evidence="15">Distribution is 50-50.</text>
</comment>
<dbReference type="Gene3D" id="3.40.50.300">
    <property type="entry name" value="P-loop containing nucleotide triphosphate hydrolases"/>
    <property type="match status" value="3"/>
</dbReference>
<dbReference type="PANTHER" id="PTHR30612:SF0">
    <property type="entry name" value="CHLOROPLAST PROTEIN-TRANSPORTING ATPASE"/>
    <property type="match status" value="1"/>
</dbReference>
<dbReference type="FunFam" id="1.10.3060.10:FF:000003">
    <property type="entry name" value="Protein translocase subunit SecA"/>
    <property type="match status" value="1"/>
</dbReference>
<dbReference type="Pfam" id="PF07517">
    <property type="entry name" value="SecA_DEAD"/>
    <property type="match status" value="1"/>
</dbReference>
<keyword evidence="7" id="KW-0479">Metal-binding</keyword>
<comment type="catalytic activity">
    <reaction evidence="15">
        <text>ATP + H2O + cellular proteinSide 1 = ADP + phosphate + cellular proteinSide 2.</text>
        <dbReference type="EC" id="7.4.2.8"/>
    </reaction>
</comment>
<dbReference type="Pfam" id="PF21090">
    <property type="entry name" value="P-loop_SecA"/>
    <property type="match status" value="1"/>
</dbReference>
<feature type="domain" description="SecA family profile" evidence="20">
    <location>
        <begin position="3"/>
        <end position="572"/>
    </location>
</feature>
<comment type="similarity">
    <text evidence="2 15 16">Belongs to the SecA family.</text>
</comment>
<evidence type="ECO:0000256" key="14">
    <source>
        <dbReference type="ARBA" id="ARBA00023136"/>
    </source>
</evidence>
<dbReference type="PRINTS" id="PR00906">
    <property type="entry name" value="SECA"/>
</dbReference>
<evidence type="ECO:0000259" key="19">
    <source>
        <dbReference type="PROSITE" id="PS51194"/>
    </source>
</evidence>
<dbReference type="InterPro" id="IPR014001">
    <property type="entry name" value="Helicase_ATP-bd"/>
</dbReference>
<keyword evidence="8 15" id="KW-0547">Nucleotide-binding</keyword>
<evidence type="ECO:0000256" key="17">
    <source>
        <dbReference type="SAM" id="MobiDB-lite"/>
    </source>
</evidence>
<dbReference type="SMART" id="SM00958">
    <property type="entry name" value="SecA_PP_bind"/>
    <property type="match status" value="1"/>
</dbReference>
<dbReference type="EMBL" id="DTGR01000025">
    <property type="protein sequence ID" value="HHS28346.1"/>
    <property type="molecule type" value="Genomic_DNA"/>
</dbReference>
<comment type="cofactor">
    <cofactor evidence="1">
        <name>Zn(2+)</name>
        <dbReference type="ChEBI" id="CHEBI:29105"/>
    </cofactor>
</comment>
<evidence type="ECO:0000256" key="1">
    <source>
        <dbReference type="ARBA" id="ARBA00001947"/>
    </source>
</evidence>
<dbReference type="GO" id="GO:0043952">
    <property type="term" value="P:protein transport by the Sec complex"/>
    <property type="evidence" value="ECO:0007669"/>
    <property type="project" value="TreeGrafter"/>
</dbReference>
<evidence type="ECO:0000256" key="6">
    <source>
        <dbReference type="ARBA" id="ARBA00022519"/>
    </source>
</evidence>
<evidence type="ECO:0000256" key="2">
    <source>
        <dbReference type="ARBA" id="ARBA00007650"/>
    </source>
</evidence>
<dbReference type="SUPFAM" id="SSF81886">
    <property type="entry name" value="Helical scaffold and wing domains of SecA"/>
    <property type="match status" value="1"/>
</dbReference>
<dbReference type="Pfam" id="PF01043">
    <property type="entry name" value="SecA_PP_bind"/>
    <property type="match status" value="1"/>
</dbReference>
<comment type="caution">
    <text evidence="21">The sequence shown here is derived from an EMBL/GenBank/DDBJ whole genome shotgun (WGS) entry which is preliminary data.</text>
</comment>
<dbReference type="NCBIfam" id="NF009538">
    <property type="entry name" value="PRK12904.1"/>
    <property type="match status" value="1"/>
</dbReference>
<sequence length="835" mass="95313">MFDFILKKTFGSKNDRELRRLAPLVDRITSLEPEMRKLSDAELAAKTPHFKERLDRGEPLDDLLPEAFAVAREASLRVLGMRPFDVQLIGGIVLHQGKIAEMKTGEGKTLVAVLPAYLNALTGKGVHIVTVNDYLARRDTRWMGGIFNFLGMRVGTIVHGLSDEERRWAYNSDVTYGTNNEFGFDYLRDNMKFALEEYVQREFHYAIVDEVDSILIDEARTPLIISGPAEESTNLYYILNKVAQQLKRDQDFTVDEKARSVLITEAGVAHAEKILNIDNLYDPRNIEVLHHLNQALKAHQLFQRDDEYIVKDGQVIIVDEFTGRLMPGRRYSDGLHQALEAKEGVRIENENQTLATITFQNYFRMYDKLAGMTGTADTEAEEFKKIYNLDVVIIPTHKKMIRVDHPDVIYRTAEEKFLAAVEEIKECNRRGQPVLVGTTSIEKSEHLSKLLKREGIKHEVLNAKHHEKEAEIVAQAGQLGHVTIATNMAGRGTDIVLGEGVVERGGLHILATERHEARRIDNQLRGRAGRQGDPGSSRFYLSLEDDLLRIFGSDRIKGLMGKLGMDDGEPIEHRMVSNAIAKAQMRVESHNFDIRKHLLEYDDVMNQQREVIYAQRRQILGGQNLKEDFLDMVAELVDDLVAEYIPDNTVEEIDLTALKTAFQRQFGFVPDLSEQGNGDWSEYLFEKVRERYEAKAQEIGPEFFEHLQQMVMLQIVDNHWKDHLLSMDHLRDGIGLRGYAQKDPLREYQREGYQTFMDLVHRIKEDTVGTVFHLQVRPHQEVPEEARPAQQQMVYSHGDGGESPRPVKRKNGKVGRNDPCPCGSGKKYKKCCGKN</sequence>
<dbReference type="InterPro" id="IPR020937">
    <property type="entry name" value="SecA_CS"/>
</dbReference>
<dbReference type="InterPro" id="IPR036266">
    <property type="entry name" value="SecA_Wing/Scaffold_sf"/>
</dbReference>
<evidence type="ECO:0000256" key="4">
    <source>
        <dbReference type="ARBA" id="ARBA00022475"/>
    </source>
</evidence>